<dbReference type="Proteomes" id="UP000261288">
    <property type="component" value="Unassembled WGS sequence"/>
</dbReference>
<protein>
    <submittedName>
        <fullName evidence="2">Uncharacterized protein</fullName>
    </submittedName>
</protein>
<dbReference type="AlphaFoldDB" id="A0A3E4S5A3"/>
<evidence type="ECO:0000256" key="1">
    <source>
        <dbReference type="SAM" id="Phobius"/>
    </source>
</evidence>
<gene>
    <name evidence="2" type="ORF">DXC63_05900</name>
</gene>
<name>A0A3E4S5A3_BIFLN</name>
<comment type="caution">
    <text evidence="2">The sequence shown here is derived from an EMBL/GenBank/DDBJ whole genome shotgun (WGS) entry which is preliminary data.</text>
</comment>
<dbReference type="EMBL" id="QSRZ01000006">
    <property type="protein sequence ID" value="RGL48551.1"/>
    <property type="molecule type" value="Genomic_DNA"/>
</dbReference>
<proteinExistence type="predicted"/>
<accession>A0A3E4S5A3</accession>
<reference evidence="2 3" key="1">
    <citation type="submission" date="2018-08" db="EMBL/GenBank/DDBJ databases">
        <title>A genome reference for cultivated species of the human gut microbiota.</title>
        <authorList>
            <person name="Zou Y."/>
            <person name="Xue W."/>
            <person name="Luo G."/>
        </authorList>
    </citation>
    <scope>NUCLEOTIDE SEQUENCE [LARGE SCALE GENOMIC DNA]</scope>
    <source>
        <strain evidence="2 3">TF06-45A</strain>
    </source>
</reference>
<keyword evidence="1" id="KW-0812">Transmembrane</keyword>
<sequence>MLNERPEGKDKFGYVLIGLLVAFVIILVTSAVIWNSNHPEKVQENFEKIDTQQAEEKKGSKRGPYTIQLKDKKVVDCVGGTLYTYSGINVMPTCDWDHPRQLAPDEKANRQATYVTLGDGEQVPCEGRNSYITCGWNLKGKQ</sequence>
<evidence type="ECO:0000313" key="2">
    <source>
        <dbReference type="EMBL" id="RGL48551.1"/>
    </source>
</evidence>
<feature type="transmembrane region" description="Helical" evidence="1">
    <location>
        <begin position="12"/>
        <end position="34"/>
    </location>
</feature>
<keyword evidence="1" id="KW-1133">Transmembrane helix</keyword>
<evidence type="ECO:0000313" key="3">
    <source>
        <dbReference type="Proteomes" id="UP000261288"/>
    </source>
</evidence>
<keyword evidence="1" id="KW-0472">Membrane</keyword>
<dbReference type="RefSeq" id="WP_117712170.1">
    <property type="nucleotide sequence ID" value="NZ_QSRZ01000006.1"/>
</dbReference>
<organism evidence="2 3">
    <name type="scientific">Bifidobacterium longum</name>
    <dbReference type="NCBI Taxonomy" id="216816"/>
    <lineage>
        <taxon>Bacteria</taxon>
        <taxon>Bacillati</taxon>
        <taxon>Actinomycetota</taxon>
        <taxon>Actinomycetes</taxon>
        <taxon>Bifidobacteriales</taxon>
        <taxon>Bifidobacteriaceae</taxon>
        <taxon>Bifidobacterium</taxon>
    </lineage>
</organism>